<protein>
    <submittedName>
        <fullName evidence="1">Uncharacterized protein</fullName>
    </submittedName>
</protein>
<dbReference type="Proteomes" id="UP001324185">
    <property type="component" value="Chromosome"/>
</dbReference>
<proteinExistence type="predicted"/>
<evidence type="ECO:0000313" key="2">
    <source>
        <dbReference type="Proteomes" id="UP001324185"/>
    </source>
</evidence>
<keyword evidence="2" id="KW-1185">Reference proteome</keyword>
<gene>
    <name evidence="1" type="ORF">SR900_04715</name>
</gene>
<name>A0ABZ0X6G3_9GAMM</name>
<organism evidence="1 2">
    <name type="scientific">Kangiella aquimarina</name>
    <dbReference type="NCBI Taxonomy" id="261965"/>
    <lineage>
        <taxon>Bacteria</taxon>
        <taxon>Pseudomonadati</taxon>
        <taxon>Pseudomonadota</taxon>
        <taxon>Gammaproteobacteria</taxon>
        <taxon>Kangiellales</taxon>
        <taxon>Kangiellaceae</taxon>
        <taxon>Kangiella</taxon>
    </lineage>
</organism>
<evidence type="ECO:0000313" key="1">
    <source>
        <dbReference type="EMBL" id="WQG86197.1"/>
    </source>
</evidence>
<dbReference type="RefSeq" id="WP_018624227.1">
    <property type="nucleotide sequence ID" value="NZ_CP140158.1"/>
</dbReference>
<reference evidence="1 2" key="1">
    <citation type="submission" date="2023-11" db="EMBL/GenBank/DDBJ databases">
        <title>MicrobeMod: A computational toolkit for identifying prokaryotic methylation and restriction-modification with nanopore sequencing.</title>
        <authorList>
            <person name="Crits-Christoph A."/>
            <person name="Kang S.C."/>
            <person name="Lee H."/>
            <person name="Ostrov N."/>
        </authorList>
    </citation>
    <scope>NUCLEOTIDE SEQUENCE [LARGE SCALE GENOMIC DNA]</scope>
    <source>
        <strain evidence="1 2">DSMZ 16071</strain>
    </source>
</reference>
<sequence length="222" mass="26191">MKVTNDDYIVDQYYNLKNEISKEANMLNRSNNNNNQLNENEYITPEFKYKYSLYHDGYMRMLSDYNLSTAVTIQYSRQLSMNESDKLTSVIIDLISKKMFGNHYHRVNRNNFRGICVREKNGEGSKFPGNYHYHIGLKEKQEQYTCDLEGAMTKTINEVIYTDIYKFAHIPMKGLCTSQNLVKVQPMTNESGLHRYFLKTTETNIENFDNVHFINNGKLFFK</sequence>
<accession>A0ABZ0X6G3</accession>
<dbReference type="EMBL" id="CP140158">
    <property type="protein sequence ID" value="WQG86197.1"/>
    <property type="molecule type" value="Genomic_DNA"/>
</dbReference>